<dbReference type="InterPro" id="IPR011053">
    <property type="entry name" value="Single_hybrid_motif"/>
</dbReference>
<dbReference type="SUPFAM" id="SSF52440">
    <property type="entry name" value="PreATP-grasp domain"/>
    <property type="match status" value="1"/>
</dbReference>
<dbReference type="SUPFAM" id="SSF51246">
    <property type="entry name" value="Rudiment single hybrid motif"/>
    <property type="match status" value="1"/>
</dbReference>
<dbReference type="FunFam" id="3.30.470.20:FF:000028">
    <property type="entry name" value="Methylcrotonoyl-CoA carboxylase subunit alpha, mitochondrial"/>
    <property type="match status" value="1"/>
</dbReference>
<keyword evidence="4 6" id="KW-0067">ATP-binding</keyword>
<evidence type="ECO:0000256" key="2">
    <source>
        <dbReference type="ARBA" id="ARBA00022598"/>
    </source>
</evidence>
<dbReference type="eggNOG" id="COG4770">
    <property type="taxonomic scope" value="Bacteria"/>
</dbReference>
<evidence type="ECO:0000259" key="9">
    <source>
        <dbReference type="PROSITE" id="PS50979"/>
    </source>
</evidence>
<feature type="domain" description="Biotin carboxylation" evidence="9">
    <location>
        <begin position="3"/>
        <end position="448"/>
    </location>
</feature>
<comment type="cofactor">
    <cofactor evidence="1">
        <name>biotin</name>
        <dbReference type="ChEBI" id="CHEBI:57586"/>
    </cofactor>
</comment>
<protein>
    <submittedName>
        <fullName evidence="10">Carbamoyl-phosphate synthase L chain, ATP binding domain protein</fullName>
    </submittedName>
</protein>
<evidence type="ECO:0000256" key="1">
    <source>
        <dbReference type="ARBA" id="ARBA00001953"/>
    </source>
</evidence>
<dbReference type="PATRIC" id="fig|1220535.3.peg.549"/>
<evidence type="ECO:0000256" key="6">
    <source>
        <dbReference type="PROSITE-ProRule" id="PRU00409"/>
    </source>
</evidence>
<dbReference type="GO" id="GO:0016874">
    <property type="term" value="F:ligase activity"/>
    <property type="evidence" value="ECO:0007669"/>
    <property type="project" value="UniProtKB-KW"/>
</dbReference>
<evidence type="ECO:0000313" key="11">
    <source>
        <dbReference type="Proteomes" id="UP000004836"/>
    </source>
</evidence>
<accession>J9E2S0</accession>
<dbReference type="PROSITE" id="PS00866">
    <property type="entry name" value="CPSASE_1"/>
    <property type="match status" value="1"/>
</dbReference>
<proteinExistence type="predicted"/>
<feature type="domain" description="ATP-grasp" evidence="8">
    <location>
        <begin position="122"/>
        <end position="319"/>
    </location>
</feature>
<dbReference type="Proteomes" id="UP000004836">
    <property type="component" value="Unassembled WGS sequence"/>
</dbReference>
<evidence type="ECO:0000259" key="8">
    <source>
        <dbReference type="PROSITE" id="PS50975"/>
    </source>
</evidence>
<dbReference type="Pfam" id="PF00364">
    <property type="entry name" value="Biotin_lipoyl"/>
    <property type="match status" value="1"/>
</dbReference>
<dbReference type="Gene3D" id="3.30.470.20">
    <property type="entry name" value="ATP-grasp fold, B domain"/>
    <property type="match status" value="1"/>
</dbReference>
<sequence length="679" mass="73687">MSSIRKILIANRGEIAVRVMRTAQRLGISTVAVYSDADAQAPHVACADEAVRIGPGPVGESYLVIDNILDAARQTNADAIHPGYGFLSENADFATAVQKAGLIFIGPDADAISLMGNKAAAKRRMIEAGVPCVPGYEDADQSDERLIKAALEIGFPIMVKAAAGGGGRGMRLVQDMDALKNALVTARSEAANAFGSDELILEKAIIYPRHVEIQIFADRHGHVVHLGERDCSVQRRHQKVIEESPCSIMTPELRADMGAAAVEAARNINYVGAGTVEFLLDQTGAYYFLEMNTRLQVEHPVTEMVTGLDLVELQIRVAQGEPLGMQQEDVSLKGHAIEVRLYAEDPNNDFMPATGKIAAWRPADMAHIRFDAGVVEGQEISPFYDPMVAKVIAYGDDRETARKRLVEALRQTALLGPATNRDFLVTCLEKEVFIKGEATTAFIGEIFGETGYTADPINHETVALQAVLHFIHDRQQALARAICVPDALKNFSTVGAVQTPYSLLIGEDTYDLIVSSAKAGSYQVDFNGEEDLPTIHVETHDNEQVHADVTLSFNVNNQICKSRAVVDANVLYHALQSSNQALFLSSTNQLIVTDDGVDGSAGGMVTAPLHGRVIDVFVQVGDKVEEGQKLAIVEAMKMQHEIFSEVDGDVVDVRIISDQQVSVNDLMIEIAEKEDEENS</sequence>
<keyword evidence="3 6" id="KW-0547">Nucleotide-binding</keyword>
<dbReference type="InterPro" id="IPR005479">
    <property type="entry name" value="CPAse_ATP-bd"/>
</dbReference>
<dbReference type="InterPro" id="IPR000089">
    <property type="entry name" value="Biotin_lipoyl"/>
</dbReference>
<evidence type="ECO:0000259" key="7">
    <source>
        <dbReference type="PROSITE" id="PS50968"/>
    </source>
</evidence>
<dbReference type="InterPro" id="IPR016185">
    <property type="entry name" value="PreATP-grasp_dom_sf"/>
</dbReference>
<dbReference type="Gene3D" id="2.40.50.100">
    <property type="match status" value="1"/>
</dbReference>
<dbReference type="InterPro" id="IPR001882">
    <property type="entry name" value="Biotin_BS"/>
</dbReference>
<dbReference type="GO" id="GO:0046872">
    <property type="term" value="F:metal ion binding"/>
    <property type="evidence" value="ECO:0007669"/>
    <property type="project" value="InterPro"/>
</dbReference>
<dbReference type="EMBL" id="ALYF01000002">
    <property type="protein sequence ID" value="EJW22159.1"/>
    <property type="molecule type" value="Genomic_DNA"/>
</dbReference>
<keyword evidence="11" id="KW-1185">Reference proteome</keyword>
<evidence type="ECO:0000313" key="10">
    <source>
        <dbReference type="EMBL" id="EJW22159.1"/>
    </source>
</evidence>
<dbReference type="PROSITE" id="PS00867">
    <property type="entry name" value="CPSASE_2"/>
    <property type="match status" value="1"/>
</dbReference>
<dbReference type="InterPro" id="IPR011764">
    <property type="entry name" value="Biotin_carboxylation_dom"/>
</dbReference>
<dbReference type="PANTHER" id="PTHR18866">
    <property type="entry name" value="CARBOXYLASE:PYRUVATE/ACETYL-COA/PROPIONYL-COA CARBOXYLASE"/>
    <property type="match status" value="1"/>
</dbReference>
<evidence type="ECO:0000256" key="4">
    <source>
        <dbReference type="ARBA" id="ARBA00022840"/>
    </source>
</evidence>
<evidence type="ECO:0000256" key="3">
    <source>
        <dbReference type="ARBA" id="ARBA00022741"/>
    </source>
</evidence>
<comment type="caution">
    <text evidence="10">The sequence shown here is derived from an EMBL/GenBank/DDBJ whole genome shotgun (WGS) entry which is preliminary data.</text>
</comment>
<dbReference type="SMART" id="SM00878">
    <property type="entry name" value="Biotin_carb_C"/>
    <property type="match status" value="1"/>
</dbReference>
<keyword evidence="2" id="KW-0436">Ligase</keyword>
<dbReference type="FunFam" id="3.30.1490.20:FF:000003">
    <property type="entry name" value="acetyl-CoA carboxylase isoform X1"/>
    <property type="match status" value="1"/>
</dbReference>
<dbReference type="STRING" id="1220535.IMCC14465_05530"/>
<dbReference type="CDD" id="cd06850">
    <property type="entry name" value="biotinyl_domain"/>
    <property type="match status" value="1"/>
</dbReference>
<dbReference type="NCBIfam" id="NF006367">
    <property type="entry name" value="PRK08591.1"/>
    <property type="match status" value="1"/>
</dbReference>
<evidence type="ECO:0000256" key="5">
    <source>
        <dbReference type="ARBA" id="ARBA00023267"/>
    </source>
</evidence>
<dbReference type="OrthoDB" id="9763189at2"/>
<dbReference type="PROSITE" id="PS50968">
    <property type="entry name" value="BIOTINYL_LIPOYL"/>
    <property type="match status" value="1"/>
</dbReference>
<dbReference type="GO" id="GO:0005524">
    <property type="term" value="F:ATP binding"/>
    <property type="evidence" value="ECO:0007669"/>
    <property type="project" value="UniProtKB-UniRule"/>
</dbReference>
<dbReference type="PANTHER" id="PTHR18866:SF33">
    <property type="entry name" value="METHYLCROTONOYL-COA CARBOXYLASE SUBUNIT ALPHA, MITOCHONDRIAL-RELATED"/>
    <property type="match status" value="1"/>
</dbReference>
<dbReference type="SUPFAM" id="SSF51230">
    <property type="entry name" value="Single hybrid motif"/>
    <property type="match status" value="1"/>
</dbReference>
<gene>
    <name evidence="10" type="ORF">IMCC14465_05530</name>
</gene>
<feature type="domain" description="Lipoyl-binding" evidence="7">
    <location>
        <begin position="595"/>
        <end position="671"/>
    </location>
</feature>
<dbReference type="PROSITE" id="PS50979">
    <property type="entry name" value="BC"/>
    <property type="match status" value="1"/>
</dbReference>
<dbReference type="Pfam" id="PF02785">
    <property type="entry name" value="Biotin_carb_C"/>
    <property type="match status" value="1"/>
</dbReference>
<dbReference type="InterPro" id="IPR005481">
    <property type="entry name" value="BC-like_N"/>
</dbReference>
<organism evidence="10 11">
    <name type="scientific">alpha proteobacterium IMCC14465</name>
    <dbReference type="NCBI Taxonomy" id="1220535"/>
    <lineage>
        <taxon>Bacteria</taxon>
        <taxon>Pseudomonadati</taxon>
        <taxon>Pseudomonadota</taxon>
        <taxon>Alphaproteobacteria</taxon>
        <taxon>PS1 clade</taxon>
    </lineage>
</organism>
<dbReference type="Pfam" id="PF02786">
    <property type="entry name" value="CPSase_L_D2"/>
    <property type="match status" value="1"/>
</dbReference>
<dbReference type="FunFam" id="3.40.50.20:FF:000010">
    <property type="entry name" value="Propionyl-CoA carboxylase subunit alpha"/>
    <property type="match status" value="1"/>
</dbReference>
<dbReference type="InterPro" id="IPR011761">
    <property type="entry name" value="ATP-grasp"/>
</dbReference>
<dbReference type="Pfam" id="PF00289">
    <property type="entry name" value="Biotin_carb_N"/>
    <property type="match status" value="1"/>
</dbReference>
<reference evidence="10 11" key="1">
    <citation type="journal article" date="2012" name="J. Bacteriol.">
        <title>Genome Sequence of Strain IMCC14465, Isolated from the East Sea, Belonging to the PS1 Clade of Alphaproteobacteria.</title>
        <authorList>
            <person name="Yang S.J."/>
            <person name="Kang I."/>
            <person name="Cho J.C."/>
        </authorList>
    </citation>
    <scope>NUCLEOTIDE SEQUENCE [LARGE SCALE GENOMIC DNA]</scope>
    <source>
        <strain evidence="10 11">IMCC14465</strain>
    </source>
</reference>
<keyword evidence="5" id="KW-0092">Biotin</keyword>
<dbReference type="InterPro" id="IPR005482">
    <property type="entry name" value="Biotin_COase_C"/>
</dbReference>
<dbReference type="SUPFAM" id="SSF56059">
    <property type="entry name" value="Glutathione synthetase ATP-binding domain-like"/>
    <property type="match status" value="1"/>
</dbReference>
<name>J9E2S0_9PROT</name>
<dbReference type="AlphaFoldDB" id="J9E2S0"/>
<dbReference type="InterPro" id="IPR050856">
    <property type="entry name" value="Biotin_carboxylase_complex"/>
</dbReference>
<dbReference type="InterPro" id="IPR011054">
    <property type="entry name" value="Rudment_hybrid_motif"/>
</dbReference>
<dbReference type="PROSITE" id="PS50975">
    <property type="entry name" value="ATP_GRASP"/>
    <property type="match status" value="1"/>
</dbReference>
<dbReference type="PROSITE" id="PS00188">
    <property type="entry name" value="BIOTIN"/>
    <property type="match status" value="1"/>
</dbReference>